<dbReference type="SUPFAM" id="SSF55785">
    <property type="entry name" value="PYP-like sensor domain (PAS domain)"/>
    <property type="match status" value="1"/>
</dbReference>
<dbReference type="GO" id="GO:0010557">
    <property type="term" value="P:positive regulation of macromolecule biosynthetic process"/>
    <property type="evidence" value="ECO:0007669"/>
    <property type="project" value="UniProtKB-ARBA"/>
</dbReference>
<keyword evidence="2" id="KW-0805">Transcription regulation</keyword>
<organism evidence="6">
    <name type="scientific">Culicoides sonorensis</name>
    <name type="common">Biting midge</name>
    <dbReference type="NCBI Taxonomy" id="179676"/>
    <lineage>
        <taxon>Eukaryota</taxon>
        <taxon>Metazoa</taxon>
        <taxon>Ecdysozoa</taxon>
        <taxon>Arthropoda</taxon>
        <taxon>Hexapoda</taxon>
        <taxon>Insecta</taxon>
        <taxon>Pterygota</taxon>
        <taxon>Neoptera</taxon>
        <taxon>Endopterygota</taxon>
        <taxon>Diptera</taxon>
        <taxon>Nematocera</taxon>
        <taxon>Chironomoidea</taxon>
        <taxon>Ceratopogonidae</taxon>
        <taxon>Ceratopogoninae</taxon>
        <taxon>Culicoides</taxon>
        <taxon>Monoculicoides</taxon>
    </lineage>
</organism>
<dbReference type="PANTHER" id="PTHR23043:SF39">
    <property type="entry name" value="DYSFUSION, ISOFORM D"/>
    <property type="match status" value="1"/>
</dbReference>
<dbReference type="Pfam" id="PF14598">
    <property type="entry name" value="PAS_11"/>
    <property type="match status" value="1"/>
</dbReference>
<feature type="region of interest" description="Disordered" evidence="5">
    <location>
        <begin position="42"/>
        <end position="63"/>
    </location>
</feature>
<dbReference type="GO" id="GO:0000977">
    <property type="term" value="F:RNA polymerase II transcription regulatory region sequence-specific DNA binding"/>
    <property type="evidence" value="ECO:0007669"/>
    <property type="project" value="TreeGrafter"/>
</dbReference>
<dbReference type="OMA" id="KFTYTIC"/>
<proteinExistence type="predicted"/>
<evidence type="ECO:0000256" key="1">
    <source>
        <dbReference type="ARBA" id="ARBA00004123"/>
    </source>
</evidence>
<keyword evidence="3" id="KW-0804">Transcription</keyword>
<evidence type="ECO:0000256" key="4">
    <source>
        <dbReference type="ARBA" id="ARBA00023242"/>
    </source>
</evidence>
<gene>
    <name evidence="6" type="primary">CSON006048</name>
</gene>
<dbReference type="Gene3D" id="3.30.450.20">
    <property type="entry name" value="PAS domain"/>
    <property type="match status" value="2"/>
</dbReference>
<dbReference type="GO" id="GO:0000981">
    <property type="term" value="F:DNA-binding transcription factor activity, RNA polymerase II-specific"/>
    <property type="evidence" value="ECO:0007669"/>
    <property type="project" value="TreeGrafter"/>
</dbReference>
<evidence type="ECO:0000256" key="3">
    <source>
        <dbReference type="ARBA" id="ARBA00023163"/>
    </source>
</evidence>
<feature type="region of interest" description="Disordered" evidence="5">
    <location>
        <begin position="465"/>
        <end position="490"/>
    </location>
</feature>
<dbReference type="PANTHER" id="PTHR23043">
    <property type="entry name" value="HYPOXIA-INDUCIBLE FACTOR 1 ALPHA"/>
    <property type="match status" value="1"/>
</dbReference>
<protein>
    <submittedName>
        <fullName evidence="6">CSON006048 protein</fullName>
    </submittedName>
</protein>
<dbReference type="CDD" id="cd00130">
    <property type="entry name" value="PAS"/>
    <property type="match status" value="1"/>
</dbReference>
<keyword evidence="4" id="KW-0539">Nucleus</keyword>
<dbReference type="AlphaFoldDB" id="A0A336LNT7"/>
<evidence type="ECO:0000256" key="5">
    <source>
        <dbReference type="SAM" id="MobiDB-lite"/>
    </source>
</evidence>
<evidence type="ECO:0000256" key="2">
    <source>
        <dbReference type="ARBA" id="ARBA00023015"/>
    </source>
</evidence>
<feature type="region of interest" description="Disordered" evidence="5">
    <location>
        <begin position="565"/>
        <end position="592"/>
    </location>
</feature>
<name>A0A336LNT7_CULSO</name>
<reference evidence="6" key="1">
    <citation type="submission" date="2018-07" db="EMBL/GenBank/DDBJ databases">
        <authorList>
            <person name="Quirk P.G."/>
            <person name="Krulwich T.A."/>
        </authorList>
    </citation>
    <scope>NUCLEOTIDE SEQUENCE</scope>
</reference>
<dbReference type="InterPro" id="IPR000014">
    <property type="entry name" value="PAS"/>
</dbReference>
<comment type="subcellular location">
    <subcellularLocation>
        <location evidence="1">Nucleus</location>
    </subcellularLocation>
</comment>
<accession>A0A336LNT7</accession>
<feature type="region of interest" description="Disordered" evidence="5">
    <location>
        <begin position="500"/>
        <end position="519"/>
    </location>
</feature>
<feature type="compositionally biased region" description="Basic residues" evidence="5">
    <location>
        <begin position="47"/>
        <end position="63"/>
    </location>
</feature>
<sequence>MSDTVVVPTIIEDLLIHGDSVYDIIDKQDHGPIQAELGRSVPQQAAGHHHHPHHHSHLNHHHTTHLDGERRMFLCRMNVSRNARRQMRFGDQKVVLVQGHYLSYLPLCSRNEPVFLATCTPIAMPETRECVVQGATNIFTTIHSMDMKIMHIDKNGEFHLGYTKNDIQNVSWYQLLHWDSTREAQNKHRLITQSEQDRSCILLVRMQKRSGDFLWVHVVLQVRDGHEANQQPVIVCTNQVLSETEAQVMVTNSWLYHYYSVQSKIQFGLPFEGPARVPPTTPYYHTSPHSYPATPHHVSYGYHSPLSITAQNSPGILPHHNGNSPQIVNHHGLGGGEHYRPYPYRLESQPVDYSHAQQQQGLVNNISITSNLIVEPKINNNNNSANGNSIITPSNNRLGSPPAKKRATNYNRLEPLYIPEPEEASPEQNTLVELQTPHSMISETNGHGQTVLITASSIARPRAITKAPPEPTDFIDQWNPSPPWSDTTQKVPDISQQELSPYITTTPPTPTSAHGSHSSSLPSFSFDWMPEQFVPIVDCVPCLTQDGISVPVAVPLQMPHWHPDHRLLTLQPPDRRSDEESSESKDSFRRSH</sequence>
<evidence type="ECO:0000313" key="6">
    <source>
        <dbReference type="EMBL" id="SSX18017.1"/>
    </source>
</evidence>
<dbReference type="FunFam" id="3.30.450.20:FF:000081">
    <property type="entry name" value="Dysfusion, isoform B"/>
    <property type="match status" value="1"/>
</dbReference>
<dbReference type="VEuPathDB" id="VectorBase:CSON006048"/>
<feature type="region of interest" description="Disordered" evidence="5">
    <location>
        <begin position="387"/>
        <end position="406"/>
    </location>
</feature>
<dbReference type="GO" id="GO:0005634">
    <property type="term" value="C:nucleus"/>
    <property type="evidence" value="ECO:0007669"/>
    <property type="project" value="UniProtKB-SubCell"/>
</dbReference>
<dbReference type="EMBL" id="UFQT01000022">
    <property type="protein sequence ID" value="SSX18017.1"/>
    <property type="molecule type" value="Genomic_DNA"/>
</dbReference>
<dbReference type="InterPro" id="IPR035965">
    <property type="entry name" value="PAS-like_dom_sf"/>
</dbReference>